<evidence type="ECO:0000313" key="2">
    <source>
        <dbReference type="EMBL" id="MDI6448321.1"/>
    </source>
</evidence>
<evidence type="ECO:0000259" key="1">
    <source>
        <dbReference type="Pfam" id="PF00149"/>
    </source>
</evidence>
<organism evidence="2 3">
    <name type="scientific">Anaerobaca lacustris</name>
    <dbReference type="NCBI Taxonomy" id="3044600"/>
    <lineage>
        <taxon>Bacteria</taxon>
        <taxon>Pseudomonadati</taxon>
        <taxon>Planctomycetota</taxon>
        <taxon>Phycisphaerae</taxon>
        <taxon>Sedimentisphaerales</taxon>
        <taxon>Anaerobacaceae</taxon>
        <taxon>Anaerobaca</taxon>
    </lineage>
</organism>
<dbReference type="AlphaFoldDB" id="A0AAW6TY07"/>
<dbReference type="EMBL" id="JASCXX010000004">
    <property type="protein sequence ID" value="MDI6448321.1"/>
    <property type="molecule type" value="Genomic_DNA"/>
</dbReference>
<dbReference type="SUPFAM" id="SSF56300">
    <property type="entry name" value="Metallo-dependent phosphatases"/>
    <property type="match status" value="1"/>
</dbReference>
<gene>
    <name evidence="2" type="ORF">QJ522_04640</name>
</gene>
<feature type="domain" description="Calcineurin-like phosphoesterase" evidence="1">
    <location>
        <begin position="35"/>
        <end position="232"/>
    </location>
</feature>
<dbReference type="RefSeq" id="WP_349243729.1">
    <property type="nucleotide sequence ID" value="NZ_JASCXX010000004.1"/>
</dbReference>
<sequence>MPQTTIDLLNKGIAANQADRFRRGNLVRLPREGSVVIGGDIHGHRRNFERLIAYADLAHHPDRHIVLQEIIHGGPEDDTGGCLSYQLLFDAVRFKLDWPDRVHIVMGNHDTACISSSEVMKNGKEMNRAMGSALDREFRNASSEVKQAIRQFLFSQPLAVRCENRMWISHSLPADRFVETFDAGVFDRELRPSDCEKPGPAYLLTWGRRHSQAALDRLAQQLDVDVFVLGHQAQTHGWCQAGENLIILACDHNHGCFVEVDLTRAWTASELAERVVPLASIH</sequence>
<protein>
    <submittedName>
        <fullName evidence="2">Metallophosphoesterase</fullName>
    </submittedName>
</protein>
<name>A0AAW6TY07_9BACT</name>
<dbReference type="Gene3D" id="3.60.21.10">
    <property type="match status" value="1"/>
</dbReference>
<accession>A0AAW6TY07</accession>
<comment type="caution">
    <text evidence="2">The sequence shown here is derived from an EMBL/GenBank/DDBJ whole genome shotgun (WGS) entry which is preliminary data.</text>
</comment>
<proteinExistence type="predicted"/>
<dbReference type="Proteomes" id="UP001431776">
    <property type="component" value="Unassembled WGS sequence"/>
</dbReference>
<reference evidence="2" key="1">
    <citation type="submission" date="2023-05" db="EMBL/GenBank/DDBJ databases">
        <title>Anaerotaeda fermentans gen. nov., sp. nov., a novel anaerobic planctomycete of the new family within the order Sedimentisphaerales isolated from Taman Peninsula, Russia.</title>
        <authorList>
            <person name="Khomyakova M.A."/>
            <person name="Merkel A.Y."/>
            <person name="Slobodkin A.I."/>
        </authorList>
    </citation>
    <scope>NUCLEOTIDE SEQUENCE</scope>
    <source>
        <strain evidence="2">M17dextr</strain>
    </source>
</reference>
<evidence type="ECO:0000313" key="3">
    <source>
        <dbReference type="Proteomes" id="UP001431776"/>
    </source>
</evidence>
<dbReference type="Pfam" id="PF00149">
    <property type="entry name" value="Metallophos"/>
    <property type="match status" value="1"/>
</dbReference>
<keyword evidence="3" id="KW-1185">Reference proteome</keyword>
<dbReference type="InterPro" id="IPR029052">
    <property type="entry name" value="Metallo-depent_PP-like"/>
</dbReference>
<dbReference type="GO" id="GO:0016787">
    <property type="term" value="F:hydrolase activity"/>
    <property type="evidence" value="ECO:0007669"/>
    <property type="project" value="InterPro"/>
</dbReference>
<dbReference type="InterPro" id="IPR004843">
    <property type="entry name" value="Calcineurin-like_PHP"/>
</dbReference>